<proteinExistence type="predicted"/>
<gene>
    <name evidence="1" type="ORF">S01H1_43190</name>
</gene>
<reference evidence="1" key="1">
    <citation type="journal article" date="2014" name="Front. Microbiol.">
        <title>High frequency of phylogenetically diverse reductive dehalogenase-homologous genes in deep subseafloor sedimentary metagenomes.</title>
        <authorList>
            <person name="Kawai M."/>
            <person name="Futagami T."/>
            <person name="Toyoda A."/>
            <person name="Takaki Y."/>
            <person name="Nishi S."/>
            <person name="Hori S."/>
            <person name="Arai W."/>
            <person name="Tsubouchi T."/>
            <person name="Morono Y."/>
            <person name="Uchiyama I."/>
            <person name="Ito T."/>
            <person name="Fujiyama A."/>
            <person name="Inagaki F."/>
            <person name="Takami H."/>
        </authorList>
    </citation>
    <scope>NUCLEOTIDE SEQUENCE</scope>
    <source>
        <strain evidence="1">Expedition CK06-06</strain>
    </source>
</reference>
<dbReference type="EMBL" id="BARS01027498">
    <property type="protein sequence ID" value="GAG12440.1"/>
    <property type="molecule type" value="Genomic_DNA"/>
</dbReference>
<dbReference type="AlphaFoldDB" id="X0V2V5"/>
<evidence type="ECO:0000313" key="1">
    <source>
        <dbReference type="EMBL" id="GAG12440.1"/>
    </source>
</evidence>
<accession>X0V2V5</accession>
<name>X0V2V5_9ZZZZ</name>
<organism evidence="1">
    <name type="scientific">marine sediment metagenome</name>
    <dbReference type="NCBI Taxonomy" id="412755"/>
    <lineage>
        <taxon>unclassified sequences</taxon>
        <taxon>metagenomes</taxon>
        <taxon>ecological metagenomes</taxon>
    </lineage>
</organism>
<sequence length="92" mass="10472">MAGGIRISGRKKSIIIVSGTLTGTPKPRKVNLVRALTKEKPQKGIILQPNDVVYIPRTFIANLNQFWTDFQPTLDQGMAVFDWRDKIQAYHY</sequence>
<dbReference type="Gene3D" id="3.10.560.10">
    <property type="entry name" value="Outer membrane lipoprotein wza domain like"/>
    <property type="match status" value="1"/>
</dbReference>
<comment type="caution">
    <text evidence="1">The sequence shown here is derived from an EMBL/GenBank/DDBJ whole genome shotgun (WGS) entry which is preliminary data.</text>
</comment>
<protein>
    <submittedName>
        <fullName evidence="1">Uncharacterized protein</fullName>
    </submittedName>
</protein>